<dbReference type="PANTHER" id="PTHR43806">
    <property type="entry name" value="PEPTIDASE S8"/>
    <property type="match status" value="1"/>
</dbReference>
<dbReference type="InterPro" id="IPR036852">
    <property type="entry name" value="Peptidase_S8/S53_dom_sf"/>
</dbReference>
<organism evidence="9 10">
    <name type="scientific">Roseobacter sinensis</name>
    <dbReference type="NCBI Taxonomy" id="2931391"/>
    <lineage>
        <taxon>Bacteria</taxon>
        <taxon>Pseudomonadati</taxon>
        <taxon>Pseudomonadota</taxon>
        <taxon>Alphaproteobacteria</taxon>
        <taxon>Rhodobacterales</taxon>
        <taxon>Roseobacteraceae</taxon>
        <taxon>Roseobacter</taxon>
    </lineage>
</organism>
<dbReference type="CDD" id="cd05561">
    <property type="entry name" value="Peptidases_S8_4"/>
    <property type="match status" value="1"/>
</dbReference>
<evidence type="ECO:0000256" key="6">
    <source>
        <dbReference type="SAM" id="MobiDB-lite"/>
    </source>
</evidence>
<evidence type="ECO:0000256" key="4">
    <source>
        <dbReference type="ARBA" id="ARBA00022825"/>
    </source>
</evidence>
<reference evidence="9 10" key="1">
    <citation type="submission" date="2022-04" db="EMBL/GenBank/DDBJ databases">
        <title>Roseobacter sp. WL0113 is a bacterium isolated from neritic sediment.</title>
        <authorList>
            <person name="Wang L."/>
            <person name="He W."/>
            <person name="Zhang D.-F."/>
        </authorList>
    </citation>
    <scope>NUCLEOTIDE SEQUENCE [LARGE SCALE GENOMIC DNA]</scope>
    <source>
        <strain evidence="9 10">WL0113</strain>
    </source>
</reference>
<feature type="active site" description="Charge relay system" evidence="5">
    <location>
        <position position="262"/>
    </location>
</feature>
<keyword evidence="10" id="KW-1185">Reference proteome</keyword>
<name>A0ABT3BCK2_9RHOB</name>
<dbReference type="SUPFAM" id="SSF52743">
    <property type="entry name" value="Subtilisin-like"/>
    <property type="match status" value="1"/>
</dbReference>
<feature type="active site" description="Charge relay system" evidence="5">
    <location>
        <position position="230"/>
    </location>
</feature>
<feature type="active site" description="Charge relay system" evidence="5">
    <location>
        <position position="417"/>
    </location>
</feature>
<keyword evidence="3 5" id="KW-0378">Hydrolase</keyword>
<feature type="signal peptide" evidence="7">
    <location>
        <begin position="1"/>
        <end position="22"/>
    </location>
</feature>
<keyword evidence="4 5" id="KW-0720">Serine protease</keyword>
<evidence type="ECO:0000256" key="2">
    <source>
        <dbReference type="ARBA" id="ARBA00022670"/>
    </source>
</evidence>
<dbReference type="PROSITE" id="PS51892">
    <property type="entry name" value="SUBTILASE"/>
    <property type="match status" value="1"/>
</dbReference>
<feature type="domain" description="Peptidase S8/S53" evidence="8">
    <location>
        <begin position="226"/>
        <end position="465"/>
    </location>
</feature>
<dbReference type="PANTHER" id="PTHR43806:SF11">
    <property type="entry name" value="CEREVISIN-RELATED"/>
    <property type="match status" value="1"/>
</dbReference>
<dbReference type="PROSITE" id="PS00138">
    <property type="entry name" value="SUBTILASE_SER"/>
    <property type="match status" value="1"/>
</dbReference>
<dbReference type="RefSeq" id="WP_263843632.1">
    <property type="nucleotide sequence ID" value="NZ_JALIEB010000004.1"/>
</dbReference>
<accession>A0ABT3BCK2</accession>
<dbReference type="Gene3D" id="3.40.50.200">
    <property type="entry name" value="Peptidase S8/S53 domain"/>
    <property type="match status" value="1"/>
</dbReference>
<dbReference type="InterPro" id="IPR015500">
    <property type="entry name" value="Peptidase_S8_subtilisin-rel"/>
</dbReference>
<feature type="compositionally biased region" description="Acidic residues" evidence="6">
    <location>
        <begin position="48"/>
        <end position="73"/>
    </location>
</feature>
<dbReference type="Pfam" id="PF00082">
    <property type="entry name" value="Peptidase_S8"/>
    <property type="match status" value="1"/>
</dbReference>
<dbReference type="Proteomes" id="UP001208690">
    <property type="component" value="Unassembled WGS sequence"/>
</dbReference>
<dbReference type="InterPro" id="IPR023828">
    <property type="entry name" value="Peptidase_S8_Ser-AS"/>
</dbReference>
<feature type="chain" id="PRO_5046192207" evidence="7">
    <location>
        <begin position="23"/>
        <end position="485"/>
    </location>
</feature>
<keyword evidence="7" id="KW-0732">Signal</keyword>
<evidence type="ECO:0000256" key="7">
    <source>
        <dbReference type="SAM" id="SignalP"/>
    </source>
</evidence>
<dbReference type="PRINTS" id="PR00723">
    <property type="entry name" value="SUBTILISIN"/>
</dbReference>
<dbReference type="InterPro" id="IPR000209">
    <property type="entry name" value="Peptidase_S8/S53_dom"/>
</dbReference>
<sequence length="485" mass="50669">MRQYLFLLLLSCGFAFVLPALWVGSPISAIAWADDDNGDNGDNGGDSDNGDSDNGDNGDDDDDRDDDRDDDDRDDRSQQQRSGSGGGNFLDRLFGRPAPAQQAPRPAPAPPLPERAADEIVVLDLSEADLATLTGLGYEVLREAQIATLGSTVRRLRVPPGTALEAALDQIQQLPTGQSADFNHFYRANEGIVGACEGLHCASFDLVGLRPSGATAAGCGQITARIGLIDTGINPDHEAFDGGRLSVLAFDGGDEEASGAQHGTAVAAILIGSRAGRAHGLLPEAELVAVDAFYRAGRDERSDVFSLVQAMDQLAVAEVRVINMSLAGPHNVLLEQMVMRLHEAQILIVSAAGNEGPRADPVFPGGYAPVLTVTAVDASGRVYRRAGRGPHLDLAAPGVEVWTAASIRGVRSKTGTSFAAPFATAAAAMLISSRPELTVAEVKSFLKTTALDLGDEGPDEVFGSGLVQFAPICSGPSGTPPLLLE</sequence>
<protein>
    <submittedName>
        <fullName evidence="9">S8 family serine peptidase</fullName>
    </submittedName>
</protein>
<comment type="caution">
    <text evidence="9">The sequence shown here is derived from an EMBL/GenBank/DDBJ whole genome shotgun (WGS) entry which is preliminary data.</text>
</comment>
<evidence type="ECO:0000256" key="5">
    <source>
        <dbReference type="PROSITE-ProRule" id="PRU01240"/>
    </source>
</evidence>
<keyword evidence="2 5" id="KW-0645">Protease</keyword>
<evidence type="ECO:0000259" key="8">
    <source>
        <dbReference type="Pfam" id="PF00082"/>
    </source>
</evidence>
<evidence type="ECO:0000256" key="1">
    <source>
        <dbReference type="ARBA" id="ARBA00011073"/>
    </source>
</evidence>
<evidence type="ECO:0000313" key="9">
    <source>
        <dbReference type="EMBL" id="MCV3271305.1"/>
    </source>
</evidence>
<evidence type="ECO:0000256" key="3">
    <source>
        <dbReference type="ARBA" id="ARBA00022801"/>
    </source>
</evidence>
<proteinExistence type="inferred from homology"/>
<comment type="similarity">
    <text evidence="1 5">Belongs to the peptidase S8 family.</text>
</comment>
<gene>
    <name evidence="9" type="ORF">MUB52_07695</name>
</gene>
<dbReference type="EMBL" id="JALIEB010000004">
    <property type="protein sequence ID" value="MCV3271305.1"/>
    <property type="molecule type" value="Genomic_DNA"/>
</dbReference>
<dbReference type="InterPro" id="IPR050131">
    <property type="entry name" value="Peptidase_S8_subtilisin-like"/>
</dbReference>
<evidence type="ECO:0000313" key="10">
    <source>
        <dbReference type="Proteomes" id="UP001208690"/>
    </source>
</evidence>
<feature type="region of interest" description="Disordered" evidence="6">
    <location>
        <begin position="36"/>
        <end position="113"/>
    </location>
</feature>